<dbReference type="InterPro" id="IPR011990">
    <property type="entry name" value="TPR-like_helical_dom_sf"/>
</dbReference>
<dbReference type="SUPFAM" id="SSF48452">
    <property type="entry name" value="TPR-like"/>
    <property type="match status" value="1"/>
</dbReference>
<keyword evidence="1" id="KW-0802">TPR repeat</keyword>
<dbReference type="InterPro" id="IPR019734">
    <property type="entry name" value="TPR_rpt"/>
</dbReference>
<feature type="repeat" description="TPR" evidence="1">
    <location>
        <begin position="128"/>
        <end position="161"/>
    </location>
</feature>
<dbReference type="PROSITE" id="PS50005">
    <property type="entry name" value="TPR"/>
    <property type="match status" value="1"/>
</dbReference>
<dbReference type="Gene3D" id="1.25.40.10">
    <property type="entry name" value="Tetratricopeptide repeat domain"/>
    <property type="match status" value="1"/>
</dbReference>
<dbReference type="Pfam" id="PF13374">
    <property type="entry name" value="TPR_10"/>
    <property type="match status" value="1"/>
</dbReference>
<organism evidence="2">
    <name type="scientific">Trieres chinensis</name>
    <name type="common">Marine centric diatom</name>
    <name type="synonym">Odontella sinensis</name>
    <dbReference type="NCBI Taxonomy" id="1514140"/>
    <lineage>
        <taxon>Eukaryota</taxon>
        <taxon>Sar</taxon>
        <taxon>Stramenopiles</taxon>
        <taxon>Ochrophyta</taxon>
        <taxon>Bacillariophyta</taxon>
        <taxon>Mediophyceae</taxon>
        <taxon>Biddulphiophycidae</taxon>
        <taxon>Eupodiscales</taxon>
        <taxon>Parodontellaceae</taxon>
        <taxon>Trieres</taxon>
    </lineage>
</organism>
<accession>A0A7S2E9M1</accession>
<name>A0A7S2E9M1_TRICV</name>
<evidence type="ECO:0000256" key="1">
    <source>
        <dbReference type="PROSITE-ProRule" id="PRU00339"/>
    </source>
</evidence>
<reference evidence="2" key="1">
    <citation type="submission" date="2021-01" db="EMBL/GenBank/DDBJ databases">
        <authorList>
            <person name="Corre E."/>
            <person name="Pelletier E."/>
            <person name="Niang G."/>
            <person name="Scheremetjew M."/>
            <person name="Finn R."/>
            <person name="Kale V."/>
            <person name="Holt S."/>
            <person name="Cochrane G."/>
            <person name="Meng A."/>
            <person name="Brown T."/>
            <person name="Cohen L."/>
        </authorList>
    </citation>
    <scope>NUCLEOTIDE SEQUENCE</scope>
    <source>
        <strain evidence="2">Grunow 1884</strain>
    </source>
</reference>
<dbReference type="EMBL" id="HBGO01004377">
    <property type="protein sequence ID" value="CAD9323556.1"/>
    <property type="molecule type" value="Transcribed_RNA"/>
</dbReference>
<dbReference type="AlphaFoldDB" id="A0A7S2E9M1"/>
<evidence type="ECO:0000313" key="2">
    <source>
        <dbReference type="EMBL" id="CAD9323556.1"/>
    </source>
</evidence>
<gene>
    <name evidence="2" type="ORF">OSIN01602_LOCUS2429</name>
</gene>
<protein>
    <recommendedName>
        <fullName evidence="3">KIF-binding protein</fullName>
    </recommendedName>
</protein>
<proteinExistence type="predicted"/>
<sequence>MAEMSTSLPDFVEVGDNYWYEVAFCLNDAGATLISVANAHLAVEVLREALAAIKIAVRPNDPKEGYTFDYFPRLKHMFSKVNNAMATAVMTDKCDVEDLHIFVLPMKIQQVDEQSCQFCCAAILYNLAVSLHLLGLSERKQHHFHEAMNYYEKALELLFYDDDLTQSSLLIRAVLNNVGLVYRRYGEHELAQEQFETISAISDVCNDQEDSHIFNNLIWNAFETSNKYNISPAA</sequence>
<evidence type="ECO:0008006" key="3">
    <source>
        <dbReference type="Google" id="ProtNLM"/>
    </source>
</evidence>